<reference evidence="1" key="1">
    <citation type="submission" date="2020-07" db="EMBL/GenBank/DDBJ databases">
        <title>Multicomponent nature underlies the extraordinary mechanical properties of spider dragline silk.</title>
        <authorList>
            <person name="Kono N."/>
            <person name="Nakamura H."/>
            <person name="Mori M."/>
            <person name="Yoshida Y."/>
            <person name="Ohtoshi R."/>
            <person name="Malay A.D."/>
            <person name="Moran D.A.P."/>
            <person name="Tomita M."/>
            <person name="Numata K."/>
            <person name="Arakawa K."/>
        </authorList>
    </citation>
    <scope>NUCLEOTIDE SEQUENCE</scope>
</reference>
<evidence type="ECO:0000313" key="1">
    <source>
        <dbReference type="EMBL" id="GFR13358.1"/>
    </source>
</evidence>
<accession>A0A8X6J7A9</accession>
<name>A0A8X6J7A9_TRICU</name>
<organism evidence="1 2">
    <name type="scientific">Trichonephila clavata</name>
    <name type="common">Joro spider</name>
    <name type="synonym">Nephila clavata</name>
    <dbReference type="NCBI Taxonomy" id="2740835"/>
    <lineage>
        <taxon>Eukaryota</taxon>
        <taxon>Metazoa</taxon>
        <taxon>Ecdysozoa</taxon>
        <taxon>Arthropoda</taxon>
        <taxon>Chelicerata</taxon>
        <taxon>Arachnida</taxon>
        <taxon>Araneae</taxon>
        <taxon>Araneomorphae</taxon>
        <taxon>Entelegynae</taxon>
        <taxon>Araneoidea</taxon>
        <taxon>Nephilidae</taxon>
        <taxon>Trichonephila</taxon>
    </lineage>
</organism>
<dbReference type="OrthoDB" id="10360583at2759"/>
<dbReference type="AlphaFoldDB" id="A0A8X6J7A9"/>
<comment type="caution">
    <text evidence="1">The sequence shown here is derived from an EMBL/GenBank/DDBJ whole genome shotgun (WGS) entry which is preliminary data.</text>
</comment>
<proteinExistence type="predicted"/>
<dbReference type="Proteomes" id="UP000887116">
    <property type="component" value="Unassembled WGS sequence"/>
</dbReference>
<keyword evidence="2" id="KW-1185">Reference proteome</keyword>
<evidence type="ECO:0000313" key="2">
    <source>
        <dbReference type="Proteomes" id="UP000887116"/>
    </source>
</evidence>
<sequence>MLTLKETILVKLAAGFVNNVDTRNKIECSKEEIWNEVIKAKTSAFGIPLTLQEDIISLIKPLQLETLNWMEDHDGIFNEIEEGLLEFCFNADGTVDRVKTADLLIHSFFLKVETRFVLACQYWSSWNILTFFITCTNVRGTNS</sequence>
<gene>
    <name evidence="1" type="ORF">TNCT_196051</name>
</gene>
<dbReference type="EMBL" id="BMAO01017104">
    <property type="protein sequence ID" value="GFR13358.1"/>
    <property type="molecule type" value="Genomic_DNA"/>
</dbReference>
<protein>
    <submittedName>
        <fullName evidence="1">Uncharacterized protein</fullName>
    </submittedName>
</protein>